<dbReference type="Pfam" id="PF00892">
    <property type="entry name" value="EamA"/>
    <property type="match status" value="2"/>
</dbReference>
<keyword evidence="3 6" id="KW-0812">Transmembrane</keyword>
<evidence type="ECO:0000259" key="7">
    <source>
        <dbReference type="Pfam" id="PF00892"/>
    </source>
</evidence>
<evidence type="ECO:0000313" key="8">
    <source>
        <dbReference type="EMBL" id="AJC73480.1"/>
    </source>
</evidence>
<dbReference type="AlphaFoldDB" id="A0A0X1KQK4"/>
<dbReference type="PATRIC" id="fig|1123384.7.peg.740"/>
<evidence type="ECO:0000256" key="4">
    <source>
        <dbReference type="ARBA" id="ARBA00022989"/>
    </source>
</evidence>
<dbReference type="RefSeq" id="WP_064462316.1">
    <property type="nucleotide sequence ID" value="NC_022795.1"/>
</dbReference>
<evidence type="ECO:0000256" key="3">
    <source>
        <dbReference type="ARBA" id="ARBA00022692"/>
    </source>
</evidence>
<dbReference type="EMBL" id="CP007141">
    <property type="protein sequence ID" value="AJC73480.1"/>
    <property type="molecule type" value="Genomic_DNA"/>
</dbReference>
<dbReference type="InterPro" id="IPR050638">
    <property type="entry name" value="AA-Vitamin_Transporters"/>
</dbReference>
<dbReference type="InterPro" id="IPR037185">
    <property type="entry name" value="EmrE-like"/>
</dbReference>
<feature type="transmembrane region" description="Helical" evidence="6">
    <location>
        <begin position="94"/>
        <end position="112"/>
    </location>
</feature>
<dbReference type="KEGG" id="phy:AJ81_03790"/>
<dbReference type="GO" id="GO:0005886">
    <property type="term" value="C:plasma membrane"/>
    <property type="evidence" value="ECO:0007669"/>
    <property type="project" value="UniProtKB-SubCell"/>
</dbReference>
<feature type="transmembrane region" description="Helical" evidence="6">
    <location>
        <begin position="176"/>
        <end position="198"/>
    </location>
</feature>
<evidence type="ECO:0000256" key="1">
    <source>
        <dbReference type="ARBA" id="ARBA00004651"/>
    </source>
</evidence>
<feature type="transmembrane region" description="Helical" evidence="6">
    <location>
        <begin position="236"/>
        <end position="255"/>
    </location>
</feature>
<proteinExistence type="predicted"/>
<dbReference type="OrthoDB" id="37139at2"/>
<keyword evidence="2" id="KW-1003">Cell membrane</keyword>
<keyword evidence="4 6" id="KW-1133">Transmembrane helix</keyword>
<organism evidence="8 9">
    <name type="scientific">Pseudothermotoga hypogea DSM 11164 = NBRC 106472</name>
    <dbReference type="NCBI Taxonomy" id="1123384"/>
    <lineage>
        <taxon>Bacteria</taxon>
        <taxon>Thermotogati</taxon>
        <taxon>Thermotogota</taxon>
        <taxon>Thermotogae</taxon>
        <taxon>Thermotogales</taxon>
        <taxon>Thermotogaceae</taxon>
        <taxon>Pseudothermotoga</taxon>
    </lineage>
</organism>
<dbReference type="PaxDb" id="1123384-AJ81_03790"/>
<dbReference type="PANTHER" id="PTHR32322">
    <property type="entry name" value="INNER MEMBRANE TRANSPORTER"/>
    <property type="match status" value="1"/>
</dbReference>
<feature type="transmembrane region" description="Helical" evidence="6">
    <location>
        <begin position="35"/>
        <end position="54"/>
    </location>
</feature>
<reference evidence="8 9" key="1">
    <citation type="submission" date="2014-01" db="EMBL/GenBank/DDBJ databases">
        <title>Genome sequencing of Thermotog hypogea.</title>
        <authorList>
            <person name="Zhang X."/>
            <person name="Alvare G."/>
            <person name="Fristensky B."/>
            <person name="Chen L."/>
            <person name="Suen T."/>
            <person name="Chen Q."/>
            <person name="Ma K."/>
        </authorList>
    </citation>
    <scope>NUCLEOTIDE SEQUENCE [LARGE SCALE GENOMIC DNA]</scope>
    <source>
        <strain evidence="8 9">DSM 11164</strain>
    </source>
</reference>
<feature type="transmembrane region" description="Helical" evidence="6">
    <location>
        <begin position="210"/>
        <end position="229"/>
    </location>
</feature>
<feature type="domain" description="EamA" evidence="7">
    <location>
        <begin position="6"/>
        <end position="135"/>
    </location>
</feature>
<sequence length="392" mass="44206">MSWQVVLAGFCVSLIFGFSFLFTKNALDHLNPLTFLSYRFFVASVLFVALKFFGVIRFEKKPYWKLWRLIIFQPILYFLFETMGVARINSSEAGMIVALIPIVVNVLAIFMLKERGDSIHYALLLTSFLGSVLIVGFNMTAQNLFGKLLMLLAVFSAALYTINARKFSKEFTPEEISFFMMLSGFVFFTLLSTLTGQFKLLLNVHTVSAALYLGILSSAVAFFLLNYMVKHASPILTSLFSNLTTVVACLAGVIFRGERIGSEQILGVTIVLASLFAITYRSRQTKTEFFNRRKVTHDNVNTVIHVNLLGKNLLLTPHAYERMIERGVSLEELKNVLESKDSRAMVQRNGRIKVSDGHIEVILQPSAAVLYLVTVMKKGERRRKRSSPDSIV</sequence>
<accession>A0A0X1KQK4</accession>
<feature type="transmembrane region" description="Helical" evidence="6">
    <location>
        <begin position="144"/>
        <end position="164"/>
    </location>
</feature>
<name>A0A0X1KQK4_9THEM</name>
<dbReference type="Proteomes" id="UP000077469">
    <property type="component" value="Chromosome"/>
</dbReference>
<feature type="transmembrane region" description="Helical" evidence="6">
    <location>
        <begin position="66"/>
        <end position="88"/>
    </location>
</feature>
<protein>
    <submittedName>
        <fullName evidence="8">Membrane protein</fullName>
    </submittedName>
</protein>
<evidence type="ECO:0000256" key="6">
    <source>
        <dbReference type="SAM" id="Phobius"/>
    </source>
</evidence>
<feature type="transmembrane region" description="Helical" evidence="6">
    <location>
        <begin position="5"/>
        <end position="23"/>
    </location>
</feature>
<evidence type="ECO:0000313" key="9">
    <source>
        <dbReference type="Proteomes" id="UP000077469"/>
    </source>
</evidence>
<evidence type="ECO:0000256" key="2">
    <source>
        <dbReference type="ARBA" id="ARBA00022475"/>
    </source>
</evidence>
<keyword evidence="9" id="KW-1185">Reference proteome</keyword>
<feature type="transmembrane region" description="Helical" evidence="6">
    <location>
        <begin position="119"/>
        <end position="138"/>
    </location>
</feature>
<dbReference type="InterPro" id="IPR000620">
    <property type="entry name" value="EamA_dom"/>
</dbReference>
<feature type="domain" description="EamA" evidence="7">
    <location>
        <begin position="145"/>
        <end position="279"/>
    </location>
</feature>
<feature type="transmembrane region" description="Helical" evidence="6">
    <location>
        <begin position="261"/>
        <end position="280"/>
    </location>
</feature>
<dbReference type="SUPFAM" id="SSF103481">
    <property type="entry name" value="Multidrug resistance efflux transporter EmrE"/>
    <property type="match status" value="2"/>
</dbReference>
<comment type="subcellular location">
    <subcellularLocation>
        <location evidence="1">Cell membrane</location>
        <topology evidence="1">Multi-pass membrane protein</topology>
    </subcellularLocation>
</comment>
<gene>
    <name evidence="8" type="ORF">AJ81_03790</name>
</gene>
<evidence type="ECO:0000256" key="5">
    <source>
        <dbReference type="ARBA" id="ARBA00023136"/>
    </source>
</evidence>
<dbReference type="STRING" id="1123384.AJ81_03790"/>
<dbReference type="PANTHER" id="PTHR32322:SF18">
    <property type="entry name" value="S-ADENOSYLMETHIONINE_S-ADENOSYLHOMOCYSTEINE TRANSPORTER"/>
    <property type="match status" value="1"/>
</dbReference>
<keyword evidence="5 6" id="KW-0472">Membrane</keyword>